<gene>
    <name evidence="3" type="ORF">PoB_000409400</name>
</gene>
<keyword evidence="1" id="KW-0175">Coiled coil</keyword>
<evidence type="ECO:0000256" key="2">
    <source>
        <dbReference type="SAM" id="MobiDB-lite"/>
    </source>
</evidence>
<evidence type="ECO:0000256" key="1">
    <source>
        <dbReference type="SAM" id="Coils"/>
    </source>
</evidence>
<organism evidence="3 4">
    <name type="scientific">Plakobranchus ocellatus</name>
    <dbReference type="NCBI Taxonomy" id="259542"/>
    <lineage>
        <taxon>Eukaryota</taxon>
        <taxon>Metazoa</taxon>
        <taxon>Spiralia</taxon>
        <taxon>Lophotrochozoa</taxon>
        <taxon>Mollusca</taxon>
        <taxon>Gastropoda</taxon>
        <taxon>Heterobranchia</taxon>
        <taxon>Euthyneura</taxon>
        <taxon>Panpulmonata</taxon>
        <taxon>Sacoglossa</taxon>
        <taxon>Placobranchoidea</taxon>
        <taxon>Plakobranchidae</taxon>
        <taxon>Plakobranchus</taxon>
    </lineage>
</organism>
<feature type="region of interest" description="Disordered" evidence="2">
    <location>
        <begin position="170"/>
        <end position="192"/>
    </location>
</feature>
<proteinExistence type="predicted"/>
<dbReference type="EMBL" id="BLXT01000492">
    <property type="protein sequence ID" value="GFN77588.1"/>
    <property type="molecule type" value="Genomic_DNA"/>
</dbReference>
<protein>
    <submittedName>
        <fullName evidence="3">Uncharacterized protein</fullName>
    </submittedName>
</protein>
<comment type="caution">
    <text evidence="3">The sequence shown here is derived from an EMBL/GenBank/DDBJ whole genome shotgun (WGS) entry which is preliminary data.</text>
</comment>
<evidence type="ECO:0000313" key="4">
    <source>
        <dbReference type="Proteomes" id="UP000735302"/>
    </source>
</evidence>
<dbReference type="AlphaFoldDB" id="A0AAV3Y675"/>
<feature type="coiled-coil region" evidence="1">
    <location>
        <begin position="112"/>
        <end position="149"/>
    </location>
</feature>
<accession>A0AAV3Y675</accession>
<sequence length="192" mass="22422">MRGGKYQVSEVGGVCLRGGKYQVSEVGGVCIRGGCVKRLRCVGVYWRGEALGIVRERECQEVKERKKAVLTRTKMKAEAFGIEVKFKSLKAQQAALEAEEDKRNSFLSRTESEEERRKLRILEQEKKYLQNVRQHQNKWSQKIDKIRERERLVRQRCERKLIQFELESQDKDKASEMEAQDKVSEMDILRPG</sequence>
<name>A0AAV3Y675_9GAST</name>
<reference evidence="3 4" key="1">
    <citation type="journal article" date="2021" name="Elife">
        <title>Chloroplast acquisition without the gene transfer in kleptoplastic sea slugs, Plakobranchus ocellatus.</title>
        <authorList>
            <person name="Maeda T."/>
            <person name="Takahashi S."/>
            <person name="Yoshida T."/>
            <person name="Shimamura S."/>
            <person name="Takaki Y."/>
            <person name="Nagai Y."/>
            <person name="Toyoda A."/>
            <person name="Suzuki Y."/>
            <person name="Arimoto A."/>
            <person name="Ishii H."/>
            <person name="Satoh N."/>
            <person name="Nishiyama T."/>
            <person name="Hasebe M."/>
            <person name="Maruyama T."/>
            <person name="Minagawa J."/>
            <person name="Obokata J."/>
            <person name="Shigenobu S."/>
        </authorList>
    </citation>
    <scope>NUCLEOTIDE SEQUENCE [LARGE SCALE GENOMIC DNA]</scope>
</reference>
<keyword evidence="4" id="KW-1185">Reference proteome</keyword>
<dbReference type="Proteomes" id="UP000735302">
    <property type="component" value="Unassembled WGS sequence"/>
</dbReference>
<evidence type="ECO:0000313" key="3">
    <source>
        <dbReference type="EMBL" id="GFN77588.1"/>
    </source>
</evidence>